<evidence type="ECO:0000313" key="2">
    <source>
        <dbReference type="Proteomes" id="UP000812287"/>
    </source>
</evidence>
<dbReference type="SUPFAM" id="SSF55676">
    <property type="entry name" value="CytB endotoxin-like"/>
    <property type="match status" value="1"/>
</dbReference>
<dbReference type="AlphaFoldDB" id="A0A9P8AT84"/>
<dbReference type="Gene3D" id="3.40.198.10">
    <property type="entry name" value="Delta-endotoxin CytB-like"/>
    <property type="match status" value="1"/>
</dbReference>
<keyword evidence="2" id="KW-1185">Reference proteome</keyword>
<comment type="caution">
    <text evidence="1">The sequence shown here is derived from an EMBL/GenBank/DDBJ whole genome shotgun (WGS) entry which is preliminary data.</text>
</comment>
<dbReference type="OrthoDB" id="3178885at2759"/>
<organism evidence="1 2">
    <name type="scientific">Guyanagaster necrorhizus</name>
    <dbReference type="NCBI Taxonomy" id="856835"/>
    <lineage>
        <taxon>Eukaryota</taxon>
        <taxon>Fungi</taxon>
        <taxon>Dikarya</taxon>
        <taxon>Basidiomycota</taxon>
        <taxon>Agaricomycotina</taxon>
        <taxon>Agaricomycetes</taxon>
        <taxon>Agaricomycetidae</taxon>
        <taxon>Agaricales</taxon>
        <taxon>Marasmiineae</taxon>
        <taxon>Physalacriaceae</taxon>
        <taxon>Guyanagaster</taxon>
    </lineage>
</organism>
<sequence length="218" mass="24929">MYPFLVFGLEPHPSSPTALVVHKPAFEQFSKLPKNLEPTVTEVIKFVGHSVKFDDTTNRKQFNWSDFKAALNHHPNGEITFDLFKTDVTSRTDPTAVSMIVREVAYLLFGVLQTEIDLHDLAKITETTFTHLKEKKEKGFADFSKNSSEGNSSWEYRAVFAIPLYGLSTYFYILVTTMRIKADVENEESWDLRDSTPKNFSATIDLMRFIVAEGFKDL</sequence>
<dbReference type="RefSeq" id="XP_043040430.1">
    <property type="nucleotide sequence ID" value="XM_043190430.1"/>
</dbReference>
<dbReference type="Proteomes" id="UP000812287">
    <property type="component" value="Unassembled WGS sequence"/>
</dbReference>
<gene>
    <name evidence="1" type="ORF">BT62DRAFT_993797</name>
</gene>
<protein>
    <submittedName>
        <fullName evidence="1">Delta-endotoxin CytB</fullName>
    </submittedName>
</protein>
<evidence type="ECO:0000313" key="1">
    <source>
        <dbReference type="EMBL" id="KAG7446930.1"/>
    </source>
</evidence>
<dbReference type="EMBL" id="MU250533">
    <property type="protein sequence ID" value="KAG7446930.1"/>
    <property type="molecule type" value="Genomic_DNA"/>
</dbReference>
<dbReference type="GeneID" id="66112727"/>
<accession>A0A9P8AT84</accession>
<dbReference type="InterPro" id="IPR035918">
    <property type="entry name" value="CytB_endotoxin-like_sf"/>
</dbReference>
<proteinExistence type="predicted"/>
<reference evidence="1" key="1">
    <citation type="submission" date="2020-11" db="EMBL/GenBank/DDBJ databases">
        <title>Adaptations for nitrogen fixation in a non-lichenized fungal sporocarp promotes dispersal by wood-feeding termites.</title>
        <authorList>
            <consortium name="DOE Joint Genome Institute"/>
            <person name="Koch R.A."/>
            <person name="Yoon G."/>
            <person name="Arayal U."/>
            <person name="Lail K."/>
            <person name="Amirebrahimi M."/>
            <person name="Labutti K."/>
            <person name="Lipzen A."/>
            <person name="Riley R."/>
            <person name="Barry K."/>
            <person name="Henrissat B."/>
            <person name="Grigoriev I.V."/>
            <person name="Herr J.R."/>
            <person name="Aime M.C."/>
        </authorList>
    </citation>
    <scope>NUCLEOTIDE SEQUENCE</scope>
    <source>
        <strain evidence="1">MCA 3950</strain>
    </source>
</reference>
<name>A0A9P8AT84_9AGAR</name>